<dbReference type="AlphaFoldDB" id="A0A8H6HA92"/>
<gene>
    <name evidence="1" type="ORF">DFP72DRAFT_831449</name>
</gene>
<keyword evidence="2" id="KW-1185">Reference proteome</keyword>
<evidence type="ECO:0000313" key="1">
    <source>
        <dbReference type="EMBL" id="KAF6742111.1"/>
    </source>
</evidence>
<reference evidence="1 2" key="1">
    <citation type="submission" date="2020-07" db="EMBL/GenBank/DDBJ databases">
        <title>Comparative genomics of pyrophilous fungi reveals a link between fire events and developmental genes.</title>
        <authorList>
            <consortium name="DOE Joint Genome Institute"/>
            <person name="Steindorff A.S."/>
            <person name="Carver A."/>
            <person name="Calhoun S."/>
            <person name="Stillman K."/>
            <person name="Liu H."/>
            <person name="Lipzen A."/>
            <person name="Pangilinan J."/>
            <person name="Labutti K."/>
            <person name="Bruns T.D."/>
            <person name="Grigoriev I.V."/>
        </authorList>
    </citation>
    <scope>NUCLEOTIDE SEQUENCE [LARGE SCALE GENOMIC DNA]</scope>
    <source>
        <strain evidence="1 2">CBS 144469</strain>
    </source>
</reference>
<dbReference type="EMBL" id="JACGCI010000201">
    <property type="protein sequence ID" value="KAF6742111.1"/>
    <property type="molecule type" value="Genomic_DNA"/>
</dbReference>
<name>A0A8H6HA92_9AGAR</name>
<dbReference type="OrthoDB" id="3041043at2759"/>
<organism evidence="1 2">
    <name type="scientific">Ephemerocybe angulata</name>
    <dbReference type="NCBI Taxonomy" id="980116"/>
    <lineage>
        <taxon>Eukaryota</taxon>
        <taxon>Fungi</taxon>
        <taxon>Dikarya</taxon>
        <taxon>Basidiomycota</taxon>
        <taxon>Agaricomycotina</taxon>
        <taxon>Agaricomycetes</taxon>
        <taxon>Agaricomycetidae</taxon>
        <taxon>Agaricales</taxon>
        <taxon>Agaricineae</taxon>
        <taxon>Psathyrellaceae</taxon>
        <taxon>Ephemerocybe</taxon>
    </lineage>
</organism>
<feature type="non-terminal residue" evidence="1">
    <location>
        <position position="104"/>
    </location>
</feature>
<dbReference type="Proteomes" id="UP000521943">
    <property type="component" value="Unassembled WGS sequence"/>
</dbReference>
<protein>
    <submittedName>
        <fullName evidence="1">Uncharacterized protein</fullName>
    </submittedName>
</protein>
<sequence>MSVKPHALSVLEQTVARSPPISRDSASYALFDALSPCDLVNISCTSTVMRECIQTYREKAWDIGAFLSHWFIGGYDVDIFLDMLELTGAVVSGSQILRYLDRKR</sequence>
<accession>A0A8H6HA92</accession>
<proteinExistence type="predicted"/>
<evidence type="ECO:0000313" key="2">
    <source>
        <dbReference type="Proteomes" id="UP000521943"/>
    </source>
</evidence>
<comment type="caution">
    <text evidence="1">The sequence shown here is derived from an EMBL/GenBank/DDBJ whole genome shotgun (WGS) entry which is preliminary data.</text>
</comment>